<protein>
    <submittedName>
        <fullName evidence="1">Uncharacterized protein</fullName>
    </submittedName>
</protein>
<evidence type="ECO:0000313" key="2">
    <source>
        <dbReference type="Proteomes" id="UP000712600"/>
    </source>
</evidence>
<reference evidence="1" key="1">
    <citation type="submission" date="2019-12" db="EMBL/GenBank/DDBJ databases">
        <title>Genome sequencing and annotation of Brassica cretica.</title>
        <authorList>
            <person name="Studholme D.J."/>
            <person name="Sarris P."/>
        </authorList>
    </citation>
    <scope>NUCLEOTIDE SEQUENCE</scope>
    <source>
        <strain evidence="1">PFS-109/04</strain>
        <tissue evidence="1">Leaf</tissue>
    </source>
</reference>
<dbReference type="EMBL" id="QGKX02000095">
    <property type="protein sequence ID" value="KAF3571646.1"/>
    <property type="molecule type" value="Genomic_DNA"/>
</dbReference>
<gene>
    <name evidence="1" type="ORF">F2Q69_00063511</name>
</gene>
<accession>A0A8S9RG51</accession>
<sequence>MEETETGDKDMGEVVVVVNTRLGRYWLWYREWFKSLMKQGWSWNRPALEYLELYHSARK</sequence>
<proteinExistence type="predicted"/>
<evidence type="ECO:0000313" key="1">
    <source>
        <dbReference type="EMBL" id="KAF3571646.1"/>
    </source>
</evidence>
<organism evidence="1 2">
    <name type="scientific">Brassica cretica</name>
    <name type="common">Mustard</name>
    <dbReference type="NCBI Taxonomy" id="69181"/>
    <lineage>
        <taxon>Eukaryota</taxon>
        <taxon>Viridiplantae</taxon>
        <taxon>Streptophyta</taxon>
        <taxon>Embryophyta</taxon>
        <taxon>Tracheophyta</taxon>
        <taxon>Spermatophyta</taxon>
        <taxon>Magnoliopsida</taxon>
        <taxon>eudicotyledons</taxon>
        <taxon>Gunneridae</taxon>
        <taxon>Pentapetalae</taxon>
        <taxon>rosids</taxon>
        <taxon>malvids</taxon>
        <taxon>Brassicales</taxon>
        <taxon>Brassicaceae</taxon>
        <taxon>Brassiceae</taxon>
        <taxon>Brassica</taxon>
    </lineage>
</organism>
<name>A0A8S9RG51_BRACR</name>
<comment type="caution">
    <text evidence="1">The sequence shown here is derived from an EMBL/GenBank/DDBJ whole genome shotgun (WGS) entry which is preliminary data.</text>
</comment>
<dbReference type="AlphaFoldDB" id="A0A8S9RG51"/>
<dbReference type="Proteomes" id="UP000712600">
    <property type="component" value="Unassembled WGS sequence"/>
</dbReference>